<dbReference type="SUPFAM" id="SSF52047">
    <property type="entry name" value="RNI-like"/>
    <property type="match status" value="2"/>
</dbReference>
<dbReference type="PANTHER" id="PTHR24113">
    <property type="entry name" value="RAN GTPASE-ACTIVATING PROTEIN 1"/>
    <property type="match status" value="1"/>
</dbReference>
<dbReference type="PANTHER" id="PTHR24113:SF12">
    <property type="entry name" value="RAN GTPASE-ACTIVATING PROTEIN 1"/>
    <property type="match status" value="1"/>
</dbReference>
<dbReference type="InterPro" id="IPR001611">
    <property type="entry name" value="Leu-rich_rpt"/>
</dbReference>
<evidence type="ECO:0000313" key="4">
    <source>
        <dbReference type="EMBL" id="KAK8894607.1"/>
    </source>
</evidence>
<dbReference type="SMART" id="SM00368">
    <property type="entry name" value="LRR_RI"/>
    <property type="match status" value="15"/>
</dbReference>
<evidence type="ECO:0000256" key="1">
    <source>
        <dbReference type="ARBA" id="ARBA00022468"/>
    </source>
</evidence>
<organism evidence="4 5">
    <name type="scientific">Tritrichomonas musculus</name>
    <dbReference type="NCBI Taxonomy" id="1915356"/>
    <lineage>
        <taxon>Eukaryota</taxon>
        <taxon>Metamonada</taxon>
        <taxon>Parabasalia</taxon>
        <taxon>Tritrichomonadida</taxon>
        <taxon>Tritrichomonadidae</taxon>
        <taxon>Tritrichomonas</taxon>
    </lineage>
</organism>
<dbReference type="EMBL" id="JAPFFF010000003">
    <property type="protein sequence ID" value="KAK8894607.1"/>
    <property type="molecule type" value="Genomic_DNA"/>
</dbReference>
<keyword evidence="1" id="KW-0343">GTPase activation</keyword>
<keyword evidence="5" id="KW-1185">Reference proteome</keyword>
<name>A0ABR2KU09_9EUKA</name>
<evidence type="ECO:0008006" key="6">
    <source>
        <dbReference type="Google" id="ProtNLM"/>
    </source>
</evidence>
<comment type="caution">
    <text evidence="4">The sequence shown here is derived from an EMBL/GenBank/DDBJ whole genome shotgun (WGS) entry which is preliminary data.</text>
</comment>
<accession>A0ABR2KU09</accession>
<evidence type="ECO:0000313" key="5">
    <source>
        <dbReference type="Proteomes" id="UP001470230"/>
    </source>
</evidence>
<sequence length="549" mass="60444">MERFQRIIPLLRKNDPIINSLNMCSIEMTEDITDLLIDALNTNTFISKIVLHGNKLTESSCNKIFNLIEKSPKLDHLEVIDNNVTDNSILHLSKVLMKLPVTRSPINLSLRSNNFGTTGADALANAISHNSPISWLDLRYNKKIGDKGVEAIALSLANNTIMTGLDLIKCGCSDLGAAALADSLIDNHTLKTLLLQDELTFNAIHSLGTLFSDPSCSLQALYLWHCSLTAQLLEVLCNNIRGNNSLTTLALSYNRIDDFGGVYLADMILRNKSLIKLHLGANLFTPTAAGYFGVALSKNTTLQFLDLSRNFLKSIGIWPIAIALMDNPTLKTLDLRHNKIDASAAEILCELIATNTSITVLRLSGNMLDDNTIEMLAKQLQDNTTLKEIELNTISITSGGFIALCESLKKNNSLQKISISGNKITPKSLEHFASLLRKNTALEVIGMSACGIDDEGCKYIAEGITLNSTLSELDISKNFIDNEGAVMLLDAIQGNYSIMKLDYNENPFIKNDDAEIPNKIADFLERNNYYQHNTLMKDNASLVNDSAFI</sequence>
<dbReference type="InterPro" id="IPR032675">
    <property type="entry name" value="LRR_dom_sf"/>
</dbReference>
<dbReference type="Pfam" id="PF13516">
    <property type="entry name" value="LRR_6"/>
    <property type="match status" value="6"/>
</dbReference>
<evidence type="ECO:0000256" key="3">
    <source>
        <dbReference type="ARBA" id="ARBA00022737"/>
    </source>
</evidence>
<proteinExistence type="predicted"/>
<evidence type="ECO:0000256" key="2">
    <source>
        <dbReference type="ARBA" id="ARBA00022614"/>
    </source>
</evidence>
<protein>
    <recommendedName>
        <fullName evidence="6">Leucine Rich Repeat family protein</fullName>
    </recommendedName>
</protein>
<dbReference type="Proteomes" id="UP001470230">
    <property type="component" value="Unassembled WGS sequence"/>
</dbReference>
<keyword evidence="2" id="KW-0433">Leucine-rich repeat</keyword>
<gene>
    <name evidence="4" type="ORF">M9Y10_023044</name>
</gene>
<keyword evidence="3" id="KW-0677">Repeat</keyword>
<dbReference type="Gene3D" id="3.80.10.10">
    <property type="entry name" value="Ribonuclease Inhibitor"/>
    <property type="match status" value="5"/>
</dbReference>
<dbReference type="InterPro" id="IPR027038">
    <property type="entry name" value="RanGap"/>
</dbReference>
<reference evidence="4 5" key="1">
    <citation type="submission" date="2024-04" db="EMBL/GenBank/DDBJ databases">
        <title>Tritrichomonas musculus Genome.</title>
        <authorList>
            <person name="Alves-Ferreira E."/>
            <person name="Grigg M."/>
            <person name="Lorenzi H."/>
            <person name="Galac M."/>
        </authorList>
    </citation>
    <scope>NUCLEOTIDE SEQUENCE [LARGE SCALE GENOMIC DNA]</scope>
    <source>
        <strain evidence="4 5">EAF2021</strain>
    </source>
</reference>